<dbReference type="NCBIfam" id="TIGR03083">
    <property type="entry name" value="maleylpyruvate isomerase family mycothiol-dependent enzyme"/>
    <property type="match status" value="1"/>
</dbReference>
<dbReference type="Proteomes" id="UP000019150">
    <property type="component" value="Chromosome"/>
</dbReference>
<dbReference type="InterPro" id="IPR024344">
    <property type="entry name" value="MDMPI_metal-binding"/>
</dbReference>
<evidence type="ECO:0000259" key="1">
    <source>
        <dbReference type="Pfam" id="PF11716"/>
    </source>
</evidence>
<dbReference type="Pfam" id="PF11716">
    <property type="entry name" value="MDMPI_N"/>
    <property type="match status" value="1"/>
</dbReference>
<dbReference type="SUPFAM" id="SSF109854">
    <property type="entry name" value="DinB/YfiT-like putative metalloenzymes"/>
    <property type="match status" value="1"/>
</dbReference>
<reference evidence="2 3" key="1">
    <citation type="journal article" date="2014" name="Appl. Environ. Microbiol.">
        <title>Insights into the Microbial Degradation of Rubber and Gutta-Percha by Analysis of the Complete Genome of Nocardia nova SH22a.</title>
        <authorList>
            <person name="Luo Q."/>
            <person name="Hiessl S."/>
            <person name="Poehlein A."/>
            <person name="Daniel R."/>
            <person name="Steinbuchel A."/>
        </authorList>
    </citation>
    <scope>NUCLEOTIDE SEQUENCE [LARGE SCALE GENOMIC DNA]</scope>
    <source>
        <strain evidence="2">SH22a</strain>
    </source>
</reference>
<gene>
    <name evidence="2" type="ORF">NONO_c59460</name>
</gene>
<name>W5TP41_9NOCA</name>
<feature type="domain" description="Mycothiol-dependent maleylpyruvate isomerase metal-binding" evidence="1">
    <location>
        <begin position="11"/>
        <end position="132"/>
    </location>
</feature>
<accession>W5TP41</accession>
<dbReference type="eggNOG" id="COG1576">
    <property type="taxonomic scope" value="Bacteria"/>
</dbReference>
<dbReference type="AlphaFoldDB" id="W5TP41"/>
<keyword evidence="3" id="KW-1185">Reference proteome</keyword>
<dbReference type="GO" id="GO:0046872">
    <property type="term" value="F:metal ion binding"/>
    <property type="evidence" value="ECO:0007669"/>
    <property type="project" value="InterPro"/>
</dbReference>
<dbReference type="HOGENOM" id="CLU_051661_2_1_11"/>
<dbReference type="STRING" id="1415166.NONO_c59460"/>
<organism evidence="2 3">
    <name type="scientific">Nocardia nova SH22a</name>
    <dbReference type="NCBI Taxonomy" id="1415166"/>
    <lineage>
        <taxon>Bacteria</taxon>
        <taxon>Bacillati</taxon>
        <taxon>Actinomycetota</taxon>
        <taxon>Actinomycetes</taxon>
        <taxon>Mycobacteriales</taxon>
        <taxon>Nocardiaceae</taxon>
        <taxon>Nocardia</taxon>
    </lineage>
</organism>
<dbReference type="InterPro" id="IPR034660">
    <property type="entry name" value="DinB/YfiT-like"/>
</dbReference>
<evidence type="ECO:0000313" key="3">
    <source>
        <dbReference type="Proteomes" id="UP000019150"/>
    </source>
</evidence>
<proteinExistence type="predicted"/>
<dbReference type="Gene3D" id="1.20.120.450">
    <property type="entry name" value="dinb family like domain"/>
    <property type="match status" value="1"/>
</dbReference>
<dbReference type="OrthoDB" id="5185819at2"/>
<dbReference type="KEGG" id="nno:NONO_c59460"/>
<dbReference type="NCBIfam" id="TIGR03086">
    <property type="entry name" value="TIGR03086 family metal-binding protein"/>
    <property type="match status" value="1"/>
</dbReference>
<evidence type="ECO:0000313" key="2">
    <source>
        <dbReference type="EMBL" id="AHH20723.1"/>
    </source>
</evidence>
<sequence length="200" mass="21536">MTNISELDRTAVDYSVSLVDRVGAADLGRPTPCGEWDLARLLTHMTVQHRGFAAAARGGGGDLDLWRMGDTAADPVAAYREAAADVIVAFAENGVQERDFELPEFAPGFTAPGYQAIGFHLIDYVVHGWDVARALGLPYELDPELAEPALRVAEAVPDGEIRLQPGSPFALALPETGDSDPLHRILTHLGRSPQWPDAVK</sequence>
<dbReference type="InterPro" id="IPR017520">
    <property type="entry name" value="CHP03086"/>
</dbReference>
<dbReference type="RefSeq" id="WP_025352080.1">
    <property type="nucleotide sequence ID" value="NZ_CP006850.1"/>
</dbReference>
<dbReference type="PATRIC" id="fig|1415166.3.peg.6126"/>
<dbReference type="InterPro" id="IPR017517">
    <property type="entry name" value="Maleyloyr_isom"/>
</dbReference>
<protein>
    <recommendedName>
        <fullName evidence="1">Mycothiol-dependent maleylpyruvate isomerase metal-binding domain-containing protein</fullName>
    </recommendedName>
</protein>
<dbReference type="EMBL" id="CP006850">
    <property type="protein sequence ID" value="AHH20723.1"/>
    <property type="molecule type" value="Genomic_DNA"/>
</dbReference>